<sequence length="127" mass="13368">WLLRDRGRGEEESGYGLGRVISISGQCSSIALSTDCLAIALEEGVIDLYTVRDPHNTIQLVHSCRVTASNLLTTAEELPPRLPVDGLSWASDRVLLVSTAAGLGAVSTDGARLGCYTHGCGPVKFAA</sequence>
<organism evidence="1 2">
    <name type="scientific">Perkinsus olseni</name>
    <name type="common">Perkinsus atlanticus</name>
    <dbReference type="NCBI Taxonomy" id="32597"/>
    <lineage>
        <taxon>Eukaryota</taxon>
        <taxon>Sar</taxon>
        <taxon>Alveolata</taxon>
        <taxon>Perkinsozoa</taxon>
        <taxon>Perkinsea</taxon>
        <taxon>Perkinsida</taxon>
        <taxon>Perkinsidae</taxon>
        <taxon>Perkinsus</taxon>
    </lineage>
</organism>
<name>A0A7J6KJ60_PEROL</name>
<evidence type="ECO:0000313" key="1">
    <source>
        <dbReference type="EMBL" id="KAF4646566.1"/>
    </source>
</evidence>
<feature type="non-terminal residue" evidence="1">
    <location>
        <position position="127"/>
    </location>
</feature>
<dbReference type="EMBL" id="JABANN010003303">
    <property type="protein sequence ID" value="KAF4646566.1"/>
    <property type="molecule type" value="Genomic_DNA"/>
</dbReference>
<dbReference type="Proteomes" id="UP000572268">
    <property type="component" value="Unassembled WGS sequence"/>
</dbReference>
<dbReference type="AlphaFoldDB" id="A0A7J6KJ60"/>
<gene>
    <name evidence="1" type="ORF">FOL46_005478</name>
</gene>
<proteinExistence type="predicted"/>
<protein>
    <submittedName>
        <fullName evidence="1">Uncharacterized protein</fullName>
    </submittedName>
</protein>
<evidence type="ECO:0000313" key="2">
    <source>
        <dbReference type="Proteomes" id="UP000572268"/>
    </source>
</evidence>
<reference evidence="1 2" key="1">
    <citation type="submission" date="2020-04" db="EMBL/GenBank/DDBJ databases">
        <title>Perkinsus olseni comparative genomics.</title>
        <authorList>
            <person name="Bogema D.R."/>
        </authorList>
    </citation>
    <scope>NUCLEOTIDE SEQUENCE [LARGE SCALE GENOMIC DNA]</scope>
    <source>
        <strain evidence="1">ATCC PRA-31</strain>
    </source>
</reference>
<accession>A0A7J6KJ60</accession>
<feature type="non-terminal residue" evidence="1">
    <location>
        <position position="1"/>
    </location>
</feature>
<comment type="caution">
    <text evidence="1">The sequence shown here is derived from an EMBL/GenBank/DDBJ whole genome shotgun (WGS) entry which is preliminary data.</text>
</comment>